<protein>
    <submittedName>
        <fullName evidence="2">Pilus assembly protein MshP</fullName>
    </submittedName>
</protein>
<keyword evidence="1" id="KW-0812">Transmembrane</keyword>
<name>A0A8J6QS22_9BACT</name>
<evidence type="ECO:0000313" key="3">
    <source>
        <dbReference type="Proteomes" id="UP000632828"/>
    </source>
</evidence>
<gene>
    <name evidence="2" type="ORF">ICT70_12060</name>
</gene>
<organism evidence="2 3">
    <name type="scientific">Pelovirga terrestris</name>
    <dbReference type="NCBI Taxonomy" id="2771352"/>
    <lineage>
        <taxon>Bacteria</taxon>
        <taxon>Pseudomonadati</taxon>
        <taxon>Thermodesulfobacteriota</taxon>
        <taxon>Desulfuromonadia</taxon>
        <taxon>Geobacterales</taxon>
        <taxon>Geobacteraceae</taxon>
        <taxon>Pelovirga</taxon>
    </lineage>
</organism>
<keyword evidence="1" id="KW-0472">Membrane</keyword>
<dbReference type="AlphaFoldDB" id="A0A8J6QS22"/>
<dbReference type="EMBL" id="JACWUN010000015">
    <property type="protein sequence ID" value="MBD1401408.1"/>
    <property type="molecule type" value="Genomic_DNA"/>
</dbReference>
<keyword evidence="1" id="KW-1133">Transmembrane helix</keyword>
<sequence>MNGLDQKGFTLVQAVFILVVLGLLGMVMVRLIGVQTSTGVMALQGARAYHAARSGLEWGAAWASAGKSCSGNMQIDGFDVEVACEDPDSFNEAGLDYVVYNIKATAKYGTYGDVSFVSRSVEMKVGFLRPSP</sequence>
<dbReference type="Proteomes" id="UP000632828">
    <property type="component" value="Unassembled WGS sequence"/>
</dbReference>
<accession>A0A8J6QS22</accession>
<dbReference type="RefSeq" id="WP_191157004.1">
    <property type="nucleotide sequence ID" value="NZ_JACWUN010000015.1"/>
</dbReference>
<feature type="transmembrane region" description="Helical" evidence="1">
    <location>
        <begin position="12"/>
        <end position="33"/>
    </location>
</feature>
<evidence type="ECO:0000256" key="1">
    <source>
        <dbReference type="SAM" id="Phobius"/>
    </source>
</evidence>
<comment type="caution">
    <text evidence="2">The sequence shown here is derived from an EMBL/GenBank/DDBJ whole genome shotgun (WGS) entry which is preliminary data.</text>
</comment>
<proteinExistence type="predicted"/>
<reference evidence="2" key="1">
    <citation type="submission" date="2020-09" db="EMBL/GenBank/DDBJ databases">
        <title>Pelobacter alkaliphilus sp. nov., a novel anaerobic arsenate-reducing bacterium from terrestrial mud volcano.</title>
        <authorList>
            <person name="Khomyakova M.A."/>
            <person name="Merkel A.Y."/>
            <person name="Slobodkin A.I."/>
        </authorList>
    </citation>
    <scope>NUCLEOTIDE SEQUENCE</scope>
    <source>
        <strain evidence="2">M08fum</strain>
    </source>
</reference>
<evidence type="ECO:0000313" key="2">
    <source>
        <dbReference type="EMBL" id="MBD1401408.1"/>
    </source>
</evidence>
<keyword evidence="3" id="KW-1185">Reference proteome</keyword>